<sequence length="505" mass="54394">MNNLYEELLSAVHSVWTRRWIALGLAWVICLLGWFVVALIPNSYESQARIFIQLDDALAEQVGIGVADKKRDIERIRQTLTSAVNLEKVVRGTRLGDTIESPKQMEAAVLGLVKNVKIVSQQDNLFQITATANYSSFSDAENAKLAQAMAQKLIDIFREENLSGDRGEMVETLEFVNQQLKQREKQLESAEQKRTAFEAAHPELAQGGAAVVQRLETSRSSLRDVEADLAAAQSSLAAIDGQLAGTPRTIAGAGGGAQAALAKAQGDLASMKARGLTDSHPDVIATRNQIAALKGPAAQEAANGGGTVNPAYASLQSIRAERQANVQALQSRKAALQSDVASLMASAIKDPELATQAQRINRDYDVLRRQYDKLLQDREELKLRGEVKTEREAVKFEVVDPPTTPRAPVAPNRPVLLFAVLIAGIGGGCAGAFALSRVRSVFSTTAGLERATGLPVLGAISQNLTDGARALRRRRLKYFYGASAALCGLCVVLLAIEFVQRGMVA</sequence>
<proteinExistence type="predicted"/>
<feature type="coiled-coil region" evidence="1">
    <location>
        <begin position="319"/>
        <end position="384"/>
    </location>
</feature>
<keyword evidence="1" id="KW-0175">Coiled coil</keyword>
<dbReference type="InterPro" id="IPR014345">
    <property type="entry name" value="XrtA_polysacc_chain"/>
</dbReference>
<keyword evidence="4" id="KW-1185">Reference proteome</keyword>
<keyword evidence="2" id="KW-1133">Transmembrane helix</keyword>
<feature type="transmembrane region" description="Helical" evidence="2">
    <location>
        <begin position="20"/>
        <end position="40"/>
    </location>
</feature>
<dbReference type="PANTHER" id="PTHR32309:SF31">
    <property type="entry name" value="CAPSULAR EXOPOLYSACCHARIDE FAMILY"/>
    <property type="match status" value="1"/>
</dbReference>
<name>A0ABT0BR56_9SPHN</name>
<evidence type="ECO:0000256" key="2">
    <source>
        <dbReference type="SAM" id="Phobius"/>
    </source>
</evidence>
<organism evidence="3 4">
    <name type="scientific">Novosphingobium beihaiensis</name>
    <dbReference type="NCBI Taxonomy" id="2930389"/>
    <lineage>
        <taxon>Bacteria</taxon>
        <taxon>Pseudomonadati</taxon>
        <taxon>Pseudomonadota</taxon>
        <taxon>Alphaproteobacteria</taxon>
        <taxon>Sphingomonadales</taxon>
        <taxon>Sphingomonadaceae</taxon>
        <taxon>Novosphingobium</taxon>
    </lineage>
</organism>
<evidence type="ECO:0000256" key="1">
    <source>
        <dbReference type="SAM" id="Coils"/>
    </source>
</evidence>
<dbReference type="InterPro" id="IPR050445">
    <property type="entry name" value="Bact_polysacc_biosynth/exp"/>
</dbReference>
<keyword evidence="2" id="KW-0812">Transmembrane</keyword>
<keyword evidence="2" id="KW-0472">Membrane</keyword>
<dbReference type="PANTHER" id="PTHR32309">
    <property type="entry name" value="TYROSINE-PROTEIN KINASE"/>
    <property type="match status" value="1"/>
</dbReference>
<reference evidence="3 4" key="1">
    <citation type="submission" date="2022-04" db="EMBL/GenBank/DDBJ databases">
        <title>Identification of a novel bacterium isolated from mangrove sediments.</title>
        <authorList>
            <person name="Pan X."/>
        </authorList>
    </citation>
    <scope>NUCLEOTIDE SEQUENCE [LARGE SCALE GENOMIC DNA]</scope>
    <source>
        <strain evidence="3 4">B2638</strain>
    </source>
</reference>
<comment type="caution">
    <text evidence="3">The sequence shown here is derived from an EMBL/GenBank/DDBJ whole genome shotgun (WGS) entry which is preliminary data.</text>
</comment>
<dbReference type="EMBL" id="JALHLG010000013">
    <property type="protein sequence ID" value="MCJ2187291.1"/>
    <property type="molecule type" value="Genomic_DNA"/>
</dbReference>
<feature type="transmembrane region" description="Helical" evidence="2">
    <location>
        <begin position="478"/>
        <end position="499"/>
    </location>
</feature>
<feature type="transmembrane region" description="Helical" evidence="2">
    <location>
        <begin position="415"/>
        <end position="435"/>
    </location>
</feature>
<accession>A0ABT0BR56</accession>
<protein>
    <submittedName>
        <fullName evidence="3">Chain-length determining protein</fullName>
    </submittedName>
</protein>
<dbReference type="NCBIfam" id="TIGR03007">
    <property type="entry name" value="pepcterm_ChnLen"/>
    <property type="match status" value="1"/>
</dbReference>
<dbReference type="Proteomes" id="UP001202281">
    <property type="component" value="Unassembled WGS sequence"/>
</dbReference>
<evidence type="ECO:0000313" key="3">
    <source>
        <dbReference type="EMBL" id="MCJ2187291.1"/>
    </source>
</evidence>
<dbReference type="RefSeq" id="WP_243920803.1">
    <property type="nucleotide sequence ID" value="NZ_JALHLG010000013.1"/>
</dbReference>
<evidence type="ECO:0000313" key="4">
    <source>
        <dbReference type="Proteomes" id="UP001202281"/>
    </source>
</evidence>
<gene>
    <name evidence="3" type="ORF">MTR66_10770</name>
</gene>
<feature type="coiled-coil region" evidence="1">
    <location>
        <begin position="170"/>
        <end position="200"/>
    </location>
</feature>